<name>A0A916JUZ3_9MICO</name>
<evidence type="ECO:0000259" key="2">
    <source>
        <dbReference type="Pfam" id="PF09339"/>
    </source>
</evidence>
<evidence type="ECO:0000313" key="3">
    <source>
        <dbReference type="EMBL" id="CAG7606026.1"/>
    </source>
</evidence>
<dbReference type="Pfam" id="PF09339">
    <property type="entry name" value="HTH_IclR"/>
    <property type="match status" value="1"/>
</dbReference>
<feature type="region of interest" description="Disordered" evidence="1">
    <location>
        <begin position="249"/>
        <end position="282"/>
    </location>
</feature>
<dbReference type="GO" id="GO:0003677">
    <property type="term" value="F:DNA binding"/>
    <property type="evidence" value="ECO:0007669"/>
    <property type="project" value="InterPro"/>
</dbReference>
<keyword evidence="4" id="KW-1185">Reference proteome</keyword>
<proteinExistence type="predicted"/>
<organism evidence="3 4">
    <name type="scientific">Leucobacter soli</name>
    <dbReference type="NCBI Taxonomy" id="2812850"/>
    <lineage>
        <taxon>Bacteria</taxon>
        <taxon>Bacillati</taxon>
        <taxon>Actinomycetota</taxon>
        <taxon>Actinomycetes</taxon>
        <taxon>Micrococcales</taxon>
        <taxon>Microbacteriaceae</taxon>
        <taxon>Leucobacter</taxon>
    </lineage>
</organism>
<protein>
    <recommendedName>
        <fullName evidence="2">HTH iclR-type domain-containing protein</fullName>
    </recommendedName>
</protein>
<dbReference type="InterPro" id="IPR005471">
    <property type="entry name" value="Tscrpt_reg_IclR_N"/>
</dbReference>
<accession>A0A916JUZ3</accession>
<dbReference type="AlphaFoldDB" id="A0A916JUZ3"/>
<dbReference type="RefSeq" id="WP_218114506.1">
    <property type="nucleotide sequence ID" value="NZ_CAJVAP010000008.1"/>
</dbReference>
<gene>
    <name evidence="3" type="ORF">LEUCIP111803_00880</name>
</gene>
<feature type="compositionally biased region" description="Basic and acidic residues" evidence="1">
    <location>
        <begin position="183"/>
        <end position="201"/>
    </location>
</feature>
<dbReference type="GO" id="GO:0006355">
    <property type="term" value="P:regulation of DNA-templated transcription"/>
    <property type="evidence" value="ECO:0007669"/>
    <property type="project" value="InterPro"/>
</dbReference>
<feature type="compositionally biased region" description="Basic and acidic residues" evidence="1">
    <location>
        <begin position="20"/>
        <end position="33"/>
    </location>
</feature>
<evidence type="ECO:0000256" key="1">
    <source>
        <dbReference type="SAM" id="MobiDB-lite"/>
    </source>
</evidence>
<sequence>MKNREPADTRRSSSGRRHSPTREALLRDLESQRDPSSIAELAESTGWHQNTVRGHLRALWQDGYVSRIDGEPDGRGRPSWRWAAKPGRPESAYAALAGVLADAVARLSPDPAREGREAGRVWGRAIAAELPRPGTEAELHEQVVDVMRDQGFAPVVAARSGAVAGAVAGAATGASTGSFAEAPGRETDGRETHGHRADAPSRARHHVDGTSIVLRQCPLIEAASTRSDVVCAVHLGMVAGLMEAHDPGGDGPCGAGSDRAGSRRAGADGPGSDHAEGSTVTVGERTVRLLPFTAPGECVLQLADGR</sequence>
<feature type="region of interest" description="Disordered" evidence="1">
    <location>
        <begin position="1"/>
        <end position="37"/>
    </location>
</feature>
<evidence type="ECO:0000313" key="4">
    <source>
        <dbReference type="Proteomes" id="UP000693892"/>
    </source>
</evidence>
<dbReference type="EMBL" id="CAJVAP010000008">
    <property type="protein sequence ID" value="CAG7606026.1"/>
    <property type="molecule type" value="Genomic_DNA"/>
</dbReference>
<feature type="region of interest" description="Disordered" evidence="1">
    <location>
        <begin position="174"/>
        <end position="205"/>
    </location>
</feature>
<feature type="compositionally biased region" description="Basic and acidic residues" evidence="1">
    <location>
        <begin position="1"/>
        <end position="11"/>
    </location>
</feature>
<reference evidence="3" key="1">
    <citation type="submission" date="2021-06" db="EMBL/GenBank/DDBJ databases">
        <authorList>
            <person name="Criscuolo A."/>
        </authorList>
    </citation>
    <scope>NUCLEOTIDE SEQUENCE</scope>
    <source>
        <strain evidence="3">CIP111803</strain>
    </source>
</reference>
<feature type="domain" description="HTH iclR-type" evidence="2">
    <location>
        <begin position="25"/>
        <end position="67"/>
    </location>
</feature>
<dbReference type="Proteomes" id="UP000693892">
    <property type="component" value="Unassembled WGS sequence"/>
</dbReference>
<comment type="caution">
    <text evidence="3">The sequence shown here is derived from an EMBL/GenBank/DDBJ whole genome shotgun (WGS) entry which is preliminary data.</text>
</comment>